<proteinExistence type="predicted"/>
<evidence type="ECO:0000256" key="6">
    <source>
        <dbReference type="ARBA" id="ARBA00023136"/>
    </source>
</evidence>
<evidence type="ECO:0000256" key="5">
    <source>
        <dbReference type="ARBA" id="ARBA00022989"/>
    </source>
</evidence>
<keyword evidence="4 7" id="KW-0812">Transmembrane</keyword>
<dbReference type="InterPro" id="IPR045621">
    <property type="entry name" value="BPD_transp_1_N"/>
</dbReference>
<dbReference type="AlphaFoldDB" id="A0A381WQQ8"/>
<sequence length="305" mass="33397">MQRFLVRRFFISIVTLLVVSVVIFAMSRASGDPRHIFLDDYSTQEDWDRLTVSLGLDKPYYQQYGIFLSDAMQGNFGVSIKEKRPVVDIIGERVAATVQLGGAAFLFSIVLGLPLGVLSAVKRGSPFDSGGKALALIGQSAPNFWLGIMMMFFFAVHLGWLPPYGRQEKLSIVLPAITLGWYYVAANLRLIRSAMLDALDSEYIKLARAKGVTPAVVIWKHALRNALVPALTFAGVTLGALVTGSLVVETVFAWPGLGQLAVHALFGADYPLLQGVVMVFTMLYVAAALAVDVLYAYIDPRIRYS</sequence>
<keyword evidence="5 7" id="KW-1133">Transmembrane helix</keyword>
<evidence type="ECO:0000256" key="1">
    <source>
        <dbReference type="ARBA" id="ARBA00004651"/>
    </source>
</evidence>
<evidence type="ECO:0000256" key="2">
    <source>
        <dbReference type="ARBA" id="ARBA00022448"/>
    </source>
</evidence>
<dbReference type="InterPro" id="IPR035906">
    <property type="entry name" value="MetI-like_sf"/>
</dbReference>
<evidence type="ECO:0000256" key="4">
    <source>
        <dbReference type="ARBA" id="ARBA00022692"/>
    </source>
</evidence>
<dbReference type="SUPFAM" id="SSF161098">
    <property type="entry name" value="MetI-like"/>
    <property type="match status" value="1"/>
</dbReference>
<keyword evidence="6 7" id="KW-0472">Membrane</keyword>
<keyword evidence="3" id="KW-1003">Cell membrane</keyword>
<keyword evidence="2" id="KW-0813">Transport</keyword>
<dbReference type="EMBL" id="UINC01012569">
    <property type="protein sequence ID" value="SVA54820.1"/>
    <property type="molecule type" value="Genomic_DNA"/>
</dbReference>
<accession>A0A381WQQ8</accession>
<protein>
    <recommendedName>
        <fullName evidence="8">ABC transmembrane type-1 domain-containing protein</fullName>
    </recommendedName>
</protein>
<feature type="transmembrane region" description="Helical" evidence="7">
    <location>
        <begin position="230"/>
        <end position="252"/>
    </location>
</feature>
<dbReference type="PANTHER" id="PTHR43163:SF2">
    <property type="entry name" value="ABC TRANSPORTER PERMEASE PROTEIN"/>
    <property type="match status" value="1"/>
</dbReference>
<evidence type="ECO:0000259" key="8">
    <source>
        <dbReference type="PROSITE" id="PS50928"/>
    </source>
</evidence>
<comment type="subcellular location">
    <subcellularLocation>
        <location evidence="1">Cell membrane</location>
        <topology evidence="1">Multi-pass membrane protein</topology>
    </subcellularLocation>
</comment>
<dbReference type="GO" id="GO:0005886">
    <property type="term" value="C:plasma membrane"/>
    <property type="evidence" value="ECO:0007669"/>
    <property type="project" value="UniProtKB-SubCell"/>
</dbReference>
<evidence type="ECO:0000313" key="9">
    <source>
        <dbReference type="EMBL" id="SVA54820.1"/>
    </source>
</evidence>
<name>A0A381WQQ8_9ZZZZ</name>
<dbReference type="InterPro" id="IPR000515">
    <property type="entry name" value="MetI-like"/>
</dbReference>
<dbReference type="Pfam" id="PF00528">
    <property type="entry name" value="BPD_transp_1"/>
    <property type="match status" value="1"/>
</dbReference>
<dbReference type="Gene3D" id="1.10.3720.10">
    <property type="entry name" value="MetI-like"/>
    <property type="match status" value="1"/>
</dbReference>
<evidence type="ECO:0000256" key="7">
    <source>
        <dbReference type="SAM" id="Phobius"/>
    </source>
</evidence>
<dbReference type="CDD" id="cd06261">
    <property type="entry name" value="TM_PBP2"/>
    <property type="match status" value="1"/>
</dbReference>
<feature type="transmembrane region" description="Helical" evidence="7">
    <location>
        <begin position="272"/>
        <end position="298"/>
    </location>
</feature>
<feature type="transmembrane region" description="Helical" evidence="7">
    <location>
        <begin position="172"/>
        <end position="191"/>
    </location>
</feature>
<feature type="domain" description="ABC transmembrane type-1" evidence="8">
    <location>
        <begin position="94"/>
        <end position="295"/>
    </location>
</feature>
<dbReference type="Pfam" id="PF19300">
    <property type="entry name" value="BPD_transp_1_N"/>
    <property type="match status" value="1"/>
</dbReference>
<reference evidence="9" key="1">
    <citation type="submission" date="2018-05" db="EMBL/GenBank/DDBJ databases">
        <authorList>
            <person name="Lanie J.A."/>
            <person name="Ng W.-L."/>
            <person name="Kazmierczak K.M."/>
            <person name="Andrzejewski T.M."/>
            <person name="Davidsen T.M."/>
            <person name="Wayne K.J."/>
            <person name="Tettelin H."/>
            <person name="Glass J.I."/>
            <person name="Rusch D."/>
            <person name="Podicherti R."/>
            <person name="Tsui H.-C.T."/>
            <person name="Winkler M.E."/>
        </authorList>
    </citation>
    <scope>NUCLEOTIDE SEQUENCE</scope>
</reference>
<organism evidence="9">
    <name type="scientific">marine metagenome</name>
    <dbReference type="NCBI Taxonomy" id="408172"/>
    <lineage>
        <taxon>unclassified sequences</taxon>
        <taxon>metagenomes</taxon>
        <taxon>ecological metagenomes</taxon>
    </lineage>
</organism>
<feature type="transmembrane region" description="Helical" evidence="7">
    <location>
        <begin position="100"/>
        <end position="121"/>
    </location>
</feature>
<dbReference type="PROSITE" id="PS50928">
    <property type="entry name" value="ABC_TM1"/>
    <property type="match status" value="1"/>
</dbReference>
<dbReference type="GO" id="GO:0055085">
    <property type="term" value="P:transmembrane transport"/>
    <property type="evidence" value="ECO:0007669"/>
    <property type="project" value="InterPro"/>
</dbReference>
<feature type="transmembrane region" description="Helical" evidence="7">
    <location>
        <begin position="133"/>
        <end position="160"/>
    </location>
</feature>
<evidence type="ECO:0000256" key="3">
    <source>
        <dbReference type="ARBA" id="ARBA00022475"/>
    </source>
</evidence>
<dbReference type="PANTHER" id="PTHR43163">
    <property type="entry name" value="DIPEPTIDE TRANSPORT SYSTEM PERMEASE PROTEIN DPPB-RELATED"/>
    <property type="match status" value="1"/>
</dbReference>
<gene>
    <name evidence="9" type="ORF">METZ01_LOCUS107674</name>
</gene>